<keyword evidence="3" id="KW-1185">Reference proteome</keyword>
<dbReference type="InterPro" id="IPR052189">
    <property type="entry name" value="L-asp_N-monooxygenase_NS-form"/>
</dbReference>
<sequence length="515" mass="59080">MNIAIIGGGLIGSRVLRSLINHEKFNENFNIDVYEKRPELSKGMPHIRDTDTKVINTRVSGMSTDFSNEYGFQDYVDEHSDTAYSVEGLVKREAFGDYLEQSFSQDFSHPQVEVIRADVEDVEVIINEDKSDPRYKLYSREVLRDEGADLSESLKADKQSVSESLNEKIYDAIFLCIGHPVYRDDYKLSGQEKFIRDIYPMEVKLADIKQEDRVAIIGTGASSLDAYRYFQFEKPLVKKLYFCTLDEGFQIPALEVKSDKNLQSTVDWEWIEERLSSGDGLIDLDELVKTVQADLDRLGLDQMAKFKELTPFTMDKLEKVIQSDDQELAELIEYFYSFYDLDADIFAALSGSDRDRYLANYEKPYWRFRGTGPVETLSRVVDSYAAGDIEVIYNTKDIKTNEDGSFSICSEDKDVVTVDYVLNTAGFDLTIKENAKYNKLLKNLYDRNIIKSDVQGNYIDLDWPNHRILSKRYGCLNNAFILGVWAGGTQYKNIDGRRLMRMADRVATGFMDDLS</sequence>
<dbReference type="AlphaFoldDB" id="A0A2S0KPC9"/>
<dbReference type="PANTHER" id="PTHR40254">
    <property type="entry name" value="BLR0577 PROTEIN"/>
    <property type="match status" value="1"/>
</dbReference>
<name>A0A2S0KPC9_9FIRM</name>
<evidence type="ECO:0000313" key="3">
    <source>
        <dbReference type="Proteomes" id="UP000237947"/>
    </source>
</evidence>
<dbReference type="SUPFAM" id="SSF51905">
    <property type="entry name" value="FAD/NAD(P)-binding domain"/>
    <property type="match status" value="1"/>
</dbReference>
<dbReference type="Pfam" id="PF13454">
    <property type="entry name" value="NAD_binding_9"/>
    <property type="match status" value="1"/>
</dbReference>
<gene>
    <name evidence="2" type="ORF">C5Q98_06540</name>
</gene>
<dbReference type="Proteomes" id="UP000237947">
    <property type="component" value="Chromosome"/>
</dbReference>
<reference evidence="3" key="1">
    <citation type="submission" date="2018-02" db="EMBL/GenBank/DDBJ databases">
        <authorList>
            <person name="Holder M.E."/>
            <person name="Ajami N.J."/>
            <person name="Petrosino J.F."/>
        </authorList>
    </citation>
    <scope>NUCLEOTIDE SEQUENCE [LARGE SCALE GENOMIC DNA]</scope>
    <source>
        <strain evidence="3">CCUG 47711</strain>
    </source>
</reference>
<dbReference type="InterPro" id="IPR036188">
    <property type="entry name" value="FAD/NAD-bd_sf"/>
</dbReference>
<proteinExistence type="predicted"/>
<organism evidence="2 3">
    <name type="scientific">Fastidiosipila sanguinis</name>
    <dbReference type="NCBI Taxonomy" id="236753"/>
    <lineage>
        <taxon>Bacteria</taxon>
        <taxon>Bacillati</taxon>
        <taxon>Bacillota</taxon>
        <taxon>Clostridia</taxon>
        <taxon>Eubacteriales</taxon>
        <taxon>Oscillospiraceae</taxon>
        <taxon>Fastidiosipila</taxon>
    </lineage>
</organism>
<protein>
    <recommendedName>
        <fullName evidence="1">FAD-dependent urate hydroxylase HpyO/Asp monooxygenase CreE-like FAD/NAD(P)-binding domain-containing protein</fullName>
    </recommendedName>
</protein>
<dbReference type="PANTHER" id="PTHR40254:SF1">
    <property type="entry name" value="BLR0577 PROTEIN"/>
    <property type="match status" value="1"/>
</dbReference>
<evidence type="ECO:0000259" key="1">
    <source>
        <dbReference type="Pfam" id="PF13454"/>
    </source>
</evidence>
<accession>A0A2S0KPC9</accession>
<dbReference type="InterPro" id="IPR038732">
    <property type="entry name" value="HpyO/CreE_NAD-binding"/>
</dbReference>
<dbReference type="KEGG" id="fsa:C5Q98_06540"/>
<feature type="domain" description="FAD-dependent urate hydroxylase HpyO/Asp monooxygenase CreE-like FAD/NAD(P)-binding" evidence="1">
    <location>
        <begin position="4"/>
        <end position="123"/>
    </location>
</feature>
<evidence type="ECO:0000313" key="2">
    <source>
        <dbReference type="EMBL" id="AVM42886.1"/>
    </source>
</evidence>
<dbReference type="EMBL" id="CP027226">
    <property type="protein sequence ID" value="AVM42886.1"/>
    <property type="molecule type" value="Genomic_DNA"/>
</dbReference>
<dbReference type="OrthoDB" id="9816519at2"/>
<dbReference type="RefSeq" id="WP_106012834.1">
    <property type="nucleotide sequence ID" value="NZ_CP027226.1"/>
</dbReference>